<dbReference type="AlphaFoldDB" id="A0A231GYI0"/>
<organism evidence="4 5">
    <name type="scientific">Nocardia cerradoensis</name>
    <dbReference type="NCBI Taxonomy" id="85688"/>
    <lineage>
        <taxon>Bacteria</taxon>
        <taxon>Bacillati</taxon>
        <taxon>Actinomycetota</taxon>
        <taxon>Actinomycetes</taxon>
        <taxon>Mycobacteriales</taxon>
        <taxon>Nocardiaceae</taxon>
        <taxon>Nocardia</taxon>
    </lineage>
</organism>
<protein>
    <submittedName>
        <fullName evidence="4">Carboxylesterase NlhH</fullName>
        <ecNumber evidence="4">3.1.1.1</ecNumber>
    </submittedName>
</protein>
<comment type="caution">
    <text evidence="4">The sequence shown here is derived from an EMBL/GenBank/DDBJ whole genome shotgun (WGS) entry which is preliminary data.</text>
</comment>
<dbReference type="InterPro" id="IPR029058">
    <property type="entry name" value="AB_hydrolase_fold"/>
</dbReference>
<dbReference type="Pfam" id="PF07859">
    <property type="entry name" value="Abhydrolase_3"/>
    <property type="match status" value="1"/>
</dbReference>
<dbReference type="PROSITE" id="PS01173">
    <property type="entry name" value="LIPASE_GDXG_HIS"/>
    <property type="match status" value="1"/>
</dbReference>
<dbReference type="EC" id="3.1.1.1" evidence="4"/>
<dbReference type="SUPFAM" id="SSF53474">
    <property type="entry name" value="alpha/beta-Hydrolases"/>
    <property type="match status" value="1"/>
</dbReference>
<dbReference type="RefSeq" id="WP_143860269.1">
    <property type="nucleotide sequence ID" value="NZ_NGAF01000018.1"/>
</dbReference>
<keyword evidence="2 4" id="KW-0378">Hydrolase</keyword>
<dbReference type="EMBL" id="NGAF01000018">
    <property type="protein sequence ID" value="OXR41581.1"/>
    <property type="molecule type" value="Genomic_DNA"/>
</dbReference>
<gene>
    <name evidence="4" type="primary">nlhH_4</name>
    <name evidence="4" type="ORF">B7C42_06222</name>
</gene>
<evidence type="ECO:0000256" key="1">
    <source>
        <dbReference type="ARBA" id="ARBA00010515"/>
    </source>
</evidence>
<dbReference type="InterPro" id="IPR050300">
    <property type="entry name" value="GDXG_lipolytic_enzyme"/>
</dbReference>
<name>A0A231GYI0_9NOCA</name>
<sequence>MRASFRILTTAIQAAGARALSMPSAWWSLLALERPVVDGQQLSPRLQVLATLGKRELLARRPPSPATRARFDVLTRIAGGVDHTDVAVSTIQLSGPAGPLSARLYEPTELRRPCGLLVYVHGGGWHLGSAAGFDAPARLLATRARVKVLSVDYRLAPEHPFPAAFDDVLAAYRFAVDHAPDWNVDRTRIAIGGDSAGGNLAAATALHLGANSRYRPALAVLLYPVVDTSMAGYRSSDLFTVPLDRGCVERALAWYAPDPHTALDPRVCVLHAPNVNRMPATHIATAGMDVLRDQGEALAHRLGDLAVPVSLERYDNLPHGFATMLADPDARAATEDIADTVHARIGEPQRH</sequence>
<dbReference type="InterPro" id="IPR013094">
    <property type="entry name" value="AB_hydrolase_3"/>
</dbReference>
<evidence type="ECO:0000259" key="3">
    <source>
        <dbReference type="Pfam" id="PF07859"/>
    </source>
</evidence>
<proteinExistence type="inferred from homology"/>
<evidence type="ECO:0000256" key="2">
    <source>
        <dbReference type="ARBA" id="ARBA00022801"/>
    </source>
</evidence>
<dbReference type="GO" id="GO:0106435">
    <property type="term" value="F:carboxylesterase activity"/>
    <property type="evidence" value="ECO:0007669"/>
    <property type="project" value="UniProtKB-EC"/>
</dbReference>
<dbReference type="PANTHER" id="PTHR48081">
    <property type="entry name" value="AB HYDROLASE SUPERFAMILY PROTEIN C4A8.06C"/>
    <property type="match status" value="1"/>
</dbReference>
<comment type="similarity">
    <text evidence="1">Belongs to the 'GDXG' lipolytic enzyme family.</text>
</comment>
<evidence type="ECO:0000313" key="4">
    <source>
        <dbReference type="EMBL" id="OXR41581.1"/>
    </source>
</evidence>
<dbReference type="InterPro" id="IPR002168">
    <property type="entry name" value="Lipase_GDXG_HIS_AS"/>
</dbReference>
<accession>A0A231GYI0</accession>
<feature type="domain" description="Alpha/beta hydrolase fold-3" evidence="3">
    <location>
        <begin position="117"/>
        <end position="322"/>
    </location>
</feature>
<keyword evidence="5" id="KW-1185">Reference proteome</keyword>
<dbReference type="Proteomes" id="UP000215506">
    <property type="component" value="Unassembled WGS sequence"/>
</dbReference>
<dbReference type="PANTHER" id="PTHR48081:SF8">
    <property type="entry name" value="ALPHA_BETA HYDROLASE FOLD-3 DOMAIN-CONTAINING PROTEIN-RELATED"/>
    <property type="match status" value="1"/>
</dbReference>
<evidence type="ECO:0000313" key="5">
    <source>
        <dbReference type="Proteomes" id="UP000215506"/>
    </source>
</evidence>
<dbReference type="Gene3D" id="3.40.50.1820">
    <property type="entry name" value="alpha/beta hydrolase"/>
    <property type="match status" value="1"/>
</dbReference>
<reference evidence="4 5" key="1">
    <citation type="submission" date="2017-07" db="EMBL/GenBank/DDBJ databases">
        <title>First draft Genome Sequence of Nocardia cerradoensis isolated from human infection.</title>
        <authorList>
            <person name="Carrasco G."/>
        </authorList>
    </citation>
    <scope>NUCLEOTIDE SEQUENCE [LARGE SCALE GENOMIC DNA]</scope>
    <source>
        <strain evidence="4 5">CNM20130759</strain>
    </source>
</reference>